<accession>A0A918LH62</accession>
<feature type="transmembrane region" description="Helical" evidence="1">
    <location>
        <begin position="323"/>
        <end position="349"/>
    </location>
</feature>
<name>A0A918LH62_9PSEU</name>
<dbReference type="EMBL" id="BMRB01000004">
    <property type="protein sequence ID" value="GGS46645.1"/>
    <property type="molecule type" value="Genomic_DNA"/>
</dbReference>
<gene>
    <name evidence="2" type="ORF">GCM10010171_47320</name>
</gene>
<feature type="transmembrane region" description="Helical" evidence="1">
    <location>
        <begin position="369"/>
        <end position="391"/>
    </location>
</feature>
<comment type="caution">
    <text evidence="2">The sequence shown here is derived from an EMBL/GenBank/DDBJ whole genome shotgun (WGS) entry which is preliminary data.</text>
</comment>
<keyword evidence="1" id="KW-0812">Transmembrane</keyword>
<feature type="transmembrane region" description="Helical" evidence="1">
    <location>
        <begin position="148"/>
        <end position="166"/>
    </location>
</feature>
<evidence type="ECO:0000313" key="3">
    <source>
        <dbReference type="Proteomes" id="UP000660680"/>
    </source>
</evidence>
<proteinExistence type="predicted"/>
<organism evidence="2 3">
    <name type="scientific">Actinokineospora fastidiosa</name>
    <dbReference type="NCBI Taxonomy" id="1816"/>
    <lineage>
        <taxon>Bacteria</taxon>
        <taxon>Bacillati</taxon>
        <taxon>Actinomycetota</taxon>
        <taxon>Actinomycetes</taxon>
        <taxon>Pseudonocardiales</taxon>
        <taxon>Pseudonocardiaceae</taxon>
        <taxon>Actinokineospora</taxon>
    </lineage>
</organism>
<feature type="transmembrane region" description="Helical" evidence="1">
    <location>
        <begin position="211"/>
        <end position="232"/>
    </location>
</feature>
<keyword evidence="1" id="KW-1133">Transmembrane helix</keyword>
<feature type="transmembrane region" description="Helical" evidence="1">
    <location>
        <begin position="106"/>
        <end position="128"/>
    </location>
</feature>
<evidence type="ECO:0000313" key="2">
    <source>
        <dbReference type="EMBL" id="GGS46645.1"/>
    </source>
</evidence>
<reference evidence="2" key="1">
    <citation type="journal article" date="2014" name="Int. J. Syst. Evol. Microbiol.">
        <title>Complete genome sequence of Corynebacterium casei LMG S-19264T (=DSM 44701T), isolated from a smear-ripened cheese.</title>
        <authorList>
            <consortium name="US DOE Joint Genome Institute (JGI-PGF)"/>
            <person name="Walter F."/>
            <person name="Albersmeier A."/>
            <person name="Kalinowski J."/>
            <person name="Ruckert C."/>
        </authorList>
    </citation>
    <scope>NUCLEOTIDE SEQUENCE</scope>
    <source>
        <strain evidence="2">JCM 3276</strain>
    </source>
</reference>
<reference evidence="2" key="2">
    <citation type="submission" date="2020-09" db="EMBL/GenBank/DDBJ databases">
        <authorList>
            <person name="Sun Q."/>
            <person name="Ohkuma M."/>
        </authorList>
    </citation>
    <scope>NUCLEOTIDE SEQUENCE</scope>
    <source>
        <strain evidence="2">JCM 3276</strain>
    </source>
</reference>
<dbReference type="Proteomes" id="UP000660680">
    <property type="component" value="Unassembled WGS sequence"/>
</dbReference>
<dbReference type="AlphaFoldDB" id="A0A918LH62"/>
<dbReference type="RefSeq" id="WP_189212761.1">
    <property type="nucleotide sequence ID" value="NZ_BMRB01000004.1"/>
</dbReference>
<keyword evidence="3" id="KW-1185">Reference proteome</keyword>
<sequence>MTDVDVPARHDRPLALHELVYLEDGDEVTIGRPDTDSYAVFPVDGAAIVRRLAAGETPEQAQRWYEAEYGESTDMDHLIGALDELGFLRAPEESAGPVAPVRWRRLGAALFSPVAFALYAAVVCWAVVLAVVDPALAPSYRNLFFTDYFTVIEIVLIVAAVPQLVLHEGFHALAGRRLGLRSRLRFGRRLYFLVVETSLDGLVAVPRGKRYLPILAGMLADVLVLAGLIIAADLTRGADGGLSQVGRICLCVAYATTLRLVWQFFLYLRTDLYVLISTVLRCVDLHETAKRTMRNRVNRLLGRADRLLDESEWHPVDRRVARWYSWLMVGGYTVSLTTFAVAIGPAAYHLFSGAIGRFFATGAVPARELLDSVVFLVVTLGPLAVAGWLAVRERRRRARTRYRHVIA</sequence>
<keyword evidence="1" id="KW-0472">Membrane</keyword>
<protein>
    <submittedName>
        <fullName evidence="2">Uncharacterized protein</fullName>
    </submittedName>
</protein>
<evidence type="ECO:0000256" key="1">
    <source>
        <dbReference type="SAM" id="Phobius"/>
    </source>
</evidence>
<feature type="transmembrane region" description="Helical" evidence="1">
    <location>
        <begin position="244"/>
        <end position="266"/>
    </location>
</feature>